<dbReference type="RefSeq" id="WP_147087109.1">
    <property type="nucleotide sequence ID" value="NZ_VORM01000009.1"/>
</dbReference>
<dbReference type="OrthoDB" id="6346224at2"/>
<gene>
    <name evidence="1" type="ORF">ESY86_13475</name>
</gene>
<dbReference type="AlphaFoldDB" id="A0A5C6ZHE2"/>
<name>A0A5C6ZHE2_9FLAO</name>
<dbReference type="Proteomes" id="UP000321578">
    <property type="component" value="Unassembled WGS sequence"/>
</dbReference>
<sequence>MPSTLNARLGNDVSHNYSQIWLSSDALHEKGVQFGLESFSGKGNTGGRMFVGVLDKQREYDAIVDGDRRLNSSWPIIRDLKTTEANPLNLSSTAILGKLRTKLIILRLW</sequence>
<proteinExistence type="predicted"/>
<organism evidence="1 2">
    <name type="scientific">Subsaximicrobium wynnwilliamsii</name>
    <dbReference type="NCBI Taxonomy" id="291179"/>
    <lineage>
        <taxon>Bacteria</taxon>
        <taxon>Pseudomonadati</taxon>
        <taxon>Bacteroidota</taxon>
        <taxon>Flavobacteriia</taxon>
        <taxon>Flavobacteriales</taxon>
        <taxon>Flavobacteriaceae</taxon>
        <taxon>Subsaximicrobium</taxon>
    </lineage>
</organism>
<reference evidence="1 2" key="1">
    <citation type="submission" date="2019-08" db="EMBL/GenBank/DDBJ databases">
        <title>Genomes of Subsaximicrobium wynnwilliamsii strains.</title>
        <authorList>
            <person name="Bowman J.P."/>
        </authorList>
    </citation>
    <scope>NUCLEOTIDE SEQUENCE [LARGE SCALE GENOMIC DNA]</scope>
    <source>
        <strain evidence="1 2">2-80-2</strain>
    </source>
</reference>
<dbReference type="EMBL" id="VORO01000015">
    <property type="protein sequence ID" value="TXD88309.1"/>
    <property type="molecule type" value="Genomic_DNA"/>
</dbReference>
<accession>A0A5C6ZHE2</accession>
<protein>
    <submittedName>
        <fullName evidence="1">Uncharacterized protein</fullName>
    </submittedName>
</protein>
<comment type="caution">
    <text evidence="1">The sequence shown here is derived from an EMBL/GenBank/DDBJ whole genome shotgun (WGS) entry which is preliminary data.</text>
</comment>
<keyword evidence="2" id="KW-1185">Reference proteome</keyword>
<evidence type="ECO:0000313" key="1">
    <source>
        <dbReference type="EMBL" id="TXD88309.1"/>
    </source>
</evidence>
<evidence type="ECO:0000313" key="2">
    <source>
        <dbReference type="Proteomes" id="UP000321578"/>
    </source>
</evidence>